<name>Q5CVH2_CRYPI</name>
<dbReference type="Gene3D" id="1.25.40.570">
    <property type="match status" value="1"/>
</dbReference>
<dbReference type="Pfam" id="PF08375">
    <property type="entry name" value="Rpn3_C"/>
    <property type="match status" value="1"/>
</dbReference>
<accession>Q5CVH2</accession>
<dbReference type="InterPro" id="IPR050756">
    <property type="entry name" value="CSN3"/>
</dbReference>
<keyword evidence="3" id="KW-0802">TPR repeat</keyword>
<dbReference type="InterPro" id="IPR019734">
    <property type="entry name" value="TPR_rpt"/>
</dbReference>
<dbReference type="PROSITE" id="PS50250">
    <property type="entry name" value="PCI"/>
    <property type="match status" value="1"/>
</dbReference>
<evidence type="ECO:0000313" key="5">
    <source>
        <dbReference type="EMBL" id="EAK89725.1"/>
    </source>
</evidence>
<dbReference type="Pfam" id="PF25573">
    <property type="entry name" value="TPR_PSMD3_N"/>
    <property type="match status" value="1"/>
</dbReference>
<evidence type="ECO:0000256" key="2">
    <source>
        <dbReference type="ARBA" id="ARBA00022942"/>
    </source>
</evidence>
<dbReference type="InterPro" id="IPR036390">
    <property type="entry name" value="WH_DNA-bd_sf"/>
</dbReference>
<dbReference type="GO" id="GO:0006511">
    <property type="term" value="P:ubiquitin-dependent protein catabolic process"/>
    <property type="evidence" value="ECO:0007669"/>
    <property type="project" value="TreeGrafter"/>
</dbReference>
<dbReference type="OMA" id="AKVYFYF"/>
<dbReference type="SMART" id="SM00753">
    <property type="entry name" value="PAM"/>
    <property type="match status" value="1"/>
</dbReference>
<dbReference type="GeneID" id="3374624"/>
<evidence type="ECO:0000256" key="3">
    <source>
        <dbReference type="PROSITE-ProRule" id="PRU00339"/>
    </source>
</evidence>
<dbReference type="PANTHER" id="PTHR10758">
    <property type="entry name" value="26S PROTEASOME NON-ATPASE REGULATORY SUBUNIT 3/COP9 SIGNALOSOME COMPLEX SUBUNIT 3"/>
    <property type="match status" value="1"/>
</dbReference>
<dbReference type="InterPro" id="IPR013586">
    <property type="entry name" value="PSMD3_C"/>
</dbReference>
<dbReference type="InterPro" id="IPR000717">
    <property type="entry name" value="PCI_dom"/>
</dbReference>
<organism evidence="5 6">
    <name type="scientific">Cryptosporidium parvum (strain Iowa II)</name>
    <dbReference type="NCBI Taxonomy" id="353152"/>
    <lineage>
        <taxon>Eukaryota</taxon>
        <taxon>Sar</taxon>
        <taxon>Alveolata</taxon>
        <taxon>Apicomplexa</taxon>
        <taxon>Conoidasida</taxon>
        <taxon>Coccidia</taxon>
        <taxon>Eucoccidiorida</taxon>
        <taxon>Eimeriorina</taxon>
        <taxon>Cryptosporidiidae</taxon>
        <taxon>Cryptosporidium</taxon>
    </lineage>
</organism>
<dbReference type="GO" id="GO:0042176">
    <property type="term" value="P:regulation of protein catabolic process"/>
    <property type="evidence" value="ECO:0007669"/>
    <property type="project" value="InterPro"/>
</dbReference>
<keyword evidence="6" id="KW-1185">Reference proteome</keyword>
<dbReference type="SMART" id="SM00088">
    <property type="entry name" value="PINT"/>
    <property type="match status" value="1"/>
</dbReference>
<dbReference type="KEGG" id="cpv:cgd8_4060"/>
<dbReference type="Pfam" id="PF01399">
    <property type="entry name" value="PCI"/>
    <property type="match status" value="1"/>
</dbReference>
<dbReference type="GO" id="GO:0030234">
    <property type="term" value="F:enzyme regulator activity"/>
    <property type="evidence" value="ECO:0007669"/>
    <property type="project" value="InterPro"/>
</dbReference>
<dbReference type="PROSITE" id="PS50005">
    <property type="entry name" value="TPR"/>
    <property type="match status" value="1"/>
</dbReference>
<dbReference type="STRING" id="353152.Q5CVH2"/>
<dbReference type="EMBL" id="AAEE01000003">
    <property type="protein sequence ID" value="EAK89725.1"/>
    <property type="molecule type" value="Genomic_DNA"/>
</dbReference>
<reference evidence="5 6" key="1">
    <citation type="journal article" date="2004" name="Science">
        <title>Complete genome sequence of the apicomplexan, Cryptosporidium parvum.</title>
        <authorList>
            <person name="Abrahamsen M.S."/>
            <person name="Templeton T.J."/>
            <person name="Enomoto S."/>
            <person name="Abrahante J.E."/>
            <person name="Zhu G."/>
            <person name="Lancto C.A."/>
            <person name="Deng M."/>
            <person name="Liu C."/>
            <person name="Widmer G."/>
            <person name="Tzipori S."/>
            <person name="Buck G.A."/>
            <person name="Xu P."/>
            <person name="Bankier A.T."/>
            <person name="Dear P.H."/>
            <person name="Konfortov B.A."/>
            <person name="Spriggs H.F."/>
            <person name="Iyer L."/>
            <person name="Anantharaman V."/>
            <person name="Aravind L."/>
            <person name="Kapur V."/>
        </authorList>
    </citation>
    <scope>NUCLEOTIDE SEQUENCE [LARGE SCALE GENOMIC DNA]</scope>
    <source>
        <strain evidence="6">Iowa II</strain>
    </source>
</reference>
<proteinExistence type="inferred from homology"/>
<sequence>SAIGRKVRINMEKEKNQDNVEKTQEATTKQNVENTVVVDKFVLELISSMDLIKRGVESADQRLIGRALRLCSLSRISLKRKYVLEVLDNIEKIISTEESEEINITILKSLRSNLDLEFLKNENDVEMKDESDNNTEAEMKKTINAIEKMDWNSMKPCLKECITLLGLLILIRMYSVRAENYIAKKEKSLELRRNNFQECLEFSKILFDYCRRSTSQTMDQLISKVLYFYSRIHEICGEFTNIRNDVLESYRNAVLNHNNMTQAACINLILRNYVLTKRYDLGLKALEKMVYPENLSSGIHQARYLYYSGRIYSAQLEYQSAFNSFTQSLRKTPQTKGRGSLNFALSVQKFAIVVQMLMGEVPDRSIFNSTDLRKGLVPYLELVKAVRSGDMKEFDLNLQKRGKIYERDGTLSLIKRLAHNVIRSGLKTICSSYNRIYLDDIAKYFGWDNSHDVEGVVSKAILDKVVDAKINDDIKCLESQHKCETYGSESMLNNLHSRIAFSLLLRSNAIKAMEYPQNMPINNENNDDEEARRLSQEEIEAAVNSVDDGMI</sequence>
<dbReference type="OrthoDB" id="1713558at2759"/>
<dbReference type="FunCoup" id="Q5CVH2">
    <property type="interactions" value="547"/>
</dbReference>
<dbReference type="InParanoid" id="Q5CVH2"/>
<protein>
    <submittedName>
        <fullName evidence="5">26S proteasomal subunit S3 PINT domain containing protein</fullName>
    </submittedName>
</protein>
<dbReference type="Proteomes" id="UP000006726">
    <property type="component" value="Chromosome 8"/>
</dbReference>
<dbReference type="PANTHER" id="PTHR10758:SF2">
    <property type="entry name" value="26S PROTEASOME NON-ATPASE REGULATORY SUBUNIT 3"/>
    <property type="match status" value="1"/>
</dbReference>
<gene>
    <name evidence="5" type="ORF">cgd8_4060</name>
</gene>
<comment type="similarity">
    <text evidence="1">Belongs to the proteasome subunit S3 family.</text>
</comment>
<feature type="domain" description="PCI" evidence="4">
    <location>
        <begin position="295"/>
        <end position="484"/>
    </location>
</feature>
<feature type="non-terminal residue" evidence="5">
    <location>
        <position position="1"/>
    </location>
</feature>
<feature type="repeat" description="TPR" evidence="3">
    <location>
        <begin position="302"/>
        <end position="335"/>
    </location>
</feature>
<dbReference type="SUPFAM" id="SSF46785">
    <property type="entry name" value="Winged helix' DNA-binding domain"/>
    <property type="match status" value="1"/>
</dbReference>
<evidence type="ECO:0000259" key="4">
    <source>
        <dbReference type="PROSITE" id="PS50250"/>
    </source>
</evidence>
<evidence type="ECO:0000256" key="1">
    <source>
        <dbReference type="ARBA" id="ARBA00007912"/>
    </source>
</evidence>
<evidence type="ECO:0000313" key="6">
    <source>
        <dbReference type="Proteomes" id="UP000006726"/>
    </source>
</evidence>
<dbReference type="AlphaFoldDB" id="Q5CVH2"/>
<dbReference type="GO" id="GO:0008541">
    <property type="term" value="C:proteasome regulatory particle, lid subcomplex"/>
    <property type="evidence" value="ECO:0007669"/>
    <property type="project" value="TreeGrafter"/>
</dbReference>
<comment type="caution">
    <text evidence="5">The sequence shown here is derived from an EMBL/GenBank/DDBJ whole genome shotgun (WGS) entry which is preliminary data.</text>
</comment>
<dbReference type="InterPro" id="IPR057985">
    <property type="entry name" value="TPR_PSMD3_N"/>
</dbReference>
<keyword evidence="2" id="KW-0647">Proteasome</keyword>
<dbReference type="RefSeq" id="XP_627297.1">
    <property type="nucleotide sequence ID" value="XM_627297.1"/>
</dbReference>